<protein>
    <submittedName>
        <fullName evidence="1">Uncharacterized protein</fullName>
    </submittedName>
</protein>
<gene>
    <name evidence="1" type="ORF">dnm_071470</name>
</gene>
<keyword evidence="2" id="KW-1185">Reference proteome</keyword>
<reference evidence="1" key="1">
    <citation type="journal article" date="2021" name="Microb. Physiol.">
        <title>Proteogenomic Insights into the Physiology of Marine, Sulfate-Reducing, Filamentous Desulfonema limicola and Desulfonema magnum.</title>
        <authorList>
            <person name="Schnaars V."/>
            <person name="Wohlbrand L."/>
            <person name="Scheve S."/>
            <person name="Hinrichs C."/>
            <person name="Reinhardt R."/>
            <person name="Rabus R."/>
        </authorList>
    </citation>
    <scope>NUCLEOTIDE SEQUENCE</scope>
    <source>
        <strain evidence="1">4be13</strain>
    </source>
</reference>
<name>A0A975BT99_9BACT</name>
<accession>A0A975BT99</accession>
<organism evidence="1 2">
    <name type="scientific">Desulfonema magnum</name>
    <dbReference type="NCBI Taxonomy" id="45655"/>
    <lineage>
        <taxon>Bacteria</taxon>
        <taxon>Pseudomonadati</taxon>
        <taxon>Thermodesulfobacteriota</taxon>
        <taxon>Desulfobacteria</taxon>
        <taxon>Desulfobacterales</taxon>
        <taxon>Desulfococcaceae</taxon>
        <taxon>Desulfonema</taxon>
    </lineage>
</organism>
<evidence type="ECO:0000313" key="1">
    <source>
        <dbReference type="EMBL" id="QTA91082.1"/>
    </source>
</evidence>
<evidence type="ECO:0000313" key="2">
    <source>
        <dbReference type="Proteomes" id="UP000663722"/>
    </source>
</evidence>
<dbReference type="AlphaFoldDB" id="A0A975BT99"/>
<proteinExistence type="predicted"/>
<dbReference type="Proteomes" id="UP000663722">
    <property type="component" value="Chromosome"/>
</dbReference>
<dbReference type="KEGG" id="dmm:dnm_071470"/>
<dbReference type="EMBL" id="CP061800">
    <property type="protein sequence ID" value="QTA91082.1"/>
    <property type="molecule type" value="Genomic_DNA"/>
</dbReference>
<sequence length="38" mass="4450">MRIGNLRSLILNMLFYKNFQKERRSAVLKGQGSVPDLR</sequence>